<dbReference type="GeneID" id="30006757"/>
<dbReference type="OrthoDB" id="4161588at2759"/>
<keyword evidence="1" id="KW-0732">Signal</keyword>
<accession>A0A178ZUB8</accession>
<organism evidence="2 3">
    <name type="scientific">Fonsecaea erecta</name>
    <dbReference type="NCBI Taxonomy" id="1367422"/>
    <lineage>
        <taxon>Eukaryota</taxon>
        <taxon>Fungi</taxon>
        <taxon>Dikarya</taxon>
        <taxon>Ascomycota</taxon>
        <taxon>Pezizomycotina</taxon>
        <taxon>Eurotiomycetes</taxon>
        <taxon>Chaetothyriomycetidae</taxon>
        <taxon>Chaetothyriales</taxon>
        <taxon>Herpotrichiellaceae</taxon>
        <taxon>Fonsecaea</taxon>
    </lineage>
</organism>
<keyword evidence="3" id="KW-1185">Reference proteome</keyword>
<dbReference type="RefSeq" id="XP_018696727.1">
    <property type="nucleotide sequence ID" value="XM_018834103.1"/>
</dbReference>
<comment type="caution">
    <text evidence="2">The sequence shown here is derived from an EMBL/GenBank/DDBJ whole genome shotgun (WGS) entry which is preliminary data.</text>
</comment>
<evidence type="ECO:0000313" key="2">
    <source>
        <dbReference type="EMBL" id="OAP63360.1"/>
    </source>
</evidence>
<dbReference type="AlphaFoldDB" id="A0A178ZUB8"/>
<proteinExistence type="predicted"/>
<evidence type="ECO:0000256" key="1">
    <source>
        <dbReference type="SAM" id="SignalP"/>
    </source>
</evidence>
<dbReference type="Proteomes" id="UP000078343">
    <property type="component" value="Unassembled WGS sequence"/>
</dbReference>
<evidence type="ECO:0000313" key="3">
    <source>
        <dbReference type="Proteomes" id="UP000078343"/>
    </source>
</evidence>
<reference evidence="2 3" key="1">
    <citation type="submission" date="2016-04" db="EMBL/GenBank/DDBJ databases">
        <title>Draft genome of Fonsecaea erecta CBS 125763.</title>
        <authorList>
            <person name="Weiss V.A."/>
            <person name="Vicente V.A."/>
            <person name="Raittz R.T."/>
            <person name="Moreno L.F."/>
            <person name="De Souza E.M."/>
            <person name="Pedrosa F.O."/>
            <person name="Steffens M.B."/>
            <person name="Faoro H."/>
            <person name="Tadra-Sfeir M.Z."/>
            <person name="Najafzadeh M.J."/>
            <person name="Felipe M.S."/>
            <person name="Teixeira M."/>
            <person name="Sun J."/>
            <person name="Xi L."/>
            <person name="Gomes R."/>
            <person name="De Azevedo C.M."/>
            <person name="Salgado C.G."/>
            <person name="Da Silva M.B."/>
            <person name="Nascimento M.F."/>
            <person name="Queiroz-Telles F."/>
            <person name="Attili D.S."/>
            <person name="Gorbushina A."/>
        </authorList>
    </citation>
    <scope>NUCLEOTIDE SEQUENCE [LARGE SCALE GENOMIC DNA]</scope>
    <source>
        <strain evidence="2 3">CBS 125763</strain>
    </source>
</reference>
<protein>
    <submittedName>
        <fullName evidence="2">Uncharacterized protein</fullName>
    </submittedName>
</protein>
<feature type="chain" id="PRO_5008098741" evidence="1">
    <location>
        <begin position="19"/>
        <end position="186"/>
    </location>
</feature>
<dbReference type="EMBL" id="LVYI01000002">
    <property type="protein sequence ID" value="OAP63360.1"/>
    <property type="molecule type" value="Genomic_DNA"/>
</dbReference>
<sequence>MRCSTVFAGLFMAASALALPLDASSSNTALKPVEAVKDLSARAPAPQIDIDLSDVLGDVSDVVDNLVVALEQVLDPVLLALQNVTTVLNELLVDPSVVDSTLTLANSLITIQGVQTSINGLTGATLTTDDVSDLTSVNSALQTLLDTVNNLISTGNTDTTLVSIQTLLNQIIATVNGLLDGITVTA</sequence>
<feature type="signal peptide" evidence="1">
    <location>
        <begin position="1"/>
        <end position="18"/>
    </location>
</feature>
<name>A0A178ZUB8_9EURO</name>
<gene>
    <name evidence="2" type="ORF">AYL99_02587</name>
</gene>